<sequence length="543" mass="61843">MNSDTALVSVGFSSSSLPNSIEIENFRNLIRSGAPPPDPEALRATILVTAAELEQYDLRITEMQKELDRLISERKTLSSHLDKCRSVLSTLYTLPDELLAEIFDQCFPEDLYDISGISTAQDELDRVSHRHVLKLAHVCSRWYRVATNTPKLWSTIAVDADCWPKCRVPKSTLFALIESSLERGRNHPLTLKIRASRFYNGAERSLELFLKHAHRWFDVEILSVNPPPQCLLAETPRLDRLKRLYFDSPPGGHSWKDTHIFQDAPHLTELEFHAPPSALPKLPWSQIQTCTQLWSSSDDPHLNLEVLRHASRTSTYRFVLDLRNGPNEPWNSDISSEVQSLHIWFSTVELRTTGFFFDSLTLPCLQGLSLCLPRPGYMPFPPWAENNFLALAERSQFCDTLSNLTIHAMLVTDTELLRCLGVLPRLTYLDIADCILDDDTPAPHPPLITDKLLLALVYVSDGPMLIPRLQYLRLVTTFGFSESSYRNLVVSRVKKIHDIDGDGPFEANLFWRAAHHKISLALRTEFAVLQYRTMLVFVSGWLN</sequence>
<evidence type="ECO:0000259" key="2">
    <source>
        <dbReference type="PROSITE" id="PS50181"/>
    </source>
</evidence>
<protein>
    <recommendedName>
        <fullName evidence="2">F-box domain-containing protein</fullName>
    </recommendedName>
</protein>
<keyword evidence="1" id="KW-0175">Coiled coil</keyword>
<dbReference type="Pfam" id="PF12937">
    <property type="entry name" value="F-box-like"/>
    <property type="match status" value="1"/>
</dbReference>
<reference evidence="3 4" key="1">
    <citation type="journal article" date="2024" name="J Genomics">
        <title>Draft genome sequencing and assembly of Favolaschia claudopus CIRM-BRFM 2984 isolated from oak limbs.</title>
        <authorList>
            <person name="Navarro D."/>
            <person name="Drula E."/>
            <person name="Chaduli D."/>
            <person name="Cazenave R."/>
            <person name="Ahrendt S."/>
            <person name="Wang J."/>
            <person name="Lipzen A."/>
            <person name="Daum C."/>
            <person name="Barry K."/>
            <person name="Grigoriev I.V."/>
            <person name="Favel A."/>
            <person name="Rosso M.N."/>
            <person name="Martin F."/>
        </authorList>
    </citation>
    <scope>NUCLEOTIDE SEQUENCE [LARGE SCALE GENOMIC DNA]</scope>
    <source>
        <strain evidence="3 4">CIRM-BRFM 2984</strain>
    </source>
</reference>
<keyword evidence="4" id="KW-1185">Reference proteome</keyword>
<dbReference type="EMBL" id="JAWWNJ010000006">
    <property type="protein sequence ID" value="KAK7053611.1"/>
    <property type="molecule type" value="Genomic_DNA"/>
</dbReference>
<evidence type="ECO:0000313" key="3">
    <source>
        <dbReference type="EMBL" id="KAK7053611.1"/>
    </source>
</evidence>
<dbReference type="InterPro" id="IPR001810">
    <property type="entry name" value="F-box_dom"/>
</dbReference>
<comment type="caution">
    <text evidence="3">The sequence shown here is derived from an EMBL/GenBank/DDBJ whole genome shotgun (WGS) entry which is preliminary data.</text>
</comment>
<dbReference type="PROSITE" id="PS50181">
    <property type="entry name" value="FBOX"/>
    <property type="match status" value="1"/>
</dbReference>
<proteinExistence type="predicted"/>
<accession>A0AAW0DLD8</accession>
<evidence type="ECO:0000256" key="1">
    <source>
        <dbReference type="SAM" id="Coils"/>
    </source>
</evidence>
<gene>
    <name evidence="3" type="ORF">R3P38DRAFT_2851233</name>
</gene>
<evidence type="ECO:0000313" key="4">
    <source>
        <dbReference type="Proteomes" id="UP001362999"/>
    </source>
</evidence>
<feature type="coiled-coil region" evidence="1">
    <location>
        <begin position="53"/>
        <end position="80"/>
    </location>
</feature>
<dbReference type="AlphaFoldDB" id="A0AAW0DLD8"/>
<dbReference type="SUPFAM" id="SSF52047">
    <property type="entry name" value="RNI-like"/>
    <property type="match status" value="1"/>
</dbReference>
<dbReference type="Proteomes" id="UP001362999">
    <property type="component" value="Unassembled WGS sequence"/>
</dbReference>
<dbReference type="Gene3D" id="1.20.1280.50">
    <property type="match status" value="1"/>
</dbReference>
<dbReference type="CDD" id="cd12083">
    <property type="entry name" value="DD_cGKI"/>
    <property type="match status" value="1"/>
</dbReference>
<organism evidence="3 4">
    <name type="scientific">Favolaschia claudopus</name>
    <dbReference type="NCBI Taxonomy" id="2862362"/>
    <lineage>
        <taxon>Eukaryota</taxon>
        <taxon>Fungi</taxon>
        <taxon>Dikarya</taxon>
        <taxon>Basidiomycota</taxon>
        <taxon>Agaricomycotina</taxon>
        <taxon>Agaricomycetes</taxon>
        <taxon>Agaricomycetidae</taxon>
        <taxon>Agaricales</taxon>
        <taxon>Marasmiineae</taxon>
        <taxon>Mycenaceae</taxon>
        <taxon>Favolaschia</taxon>
    </lineage>
</organism>
<name>A0AAW0DLD8_9AGAR</name>
<feature type="domain" description="F-box" evidence="2">
    <location>
        <begin position="88"/>
        <end position="156"/>
    </location>
</feature>